<gene>
    <name evidence="3" type="ORF">JGUZn3_17660</name>
</gene>
<proteinExistence type="predicted"/>
<dbReference type="Proteomes" id="UP000516349">
    <property type="component" value="Chromosome"/>
</dbReference>
<organism evidence="3 4">
    <name type="scientific">Entomobacter blattae</name>
    <dbReference type="NCBI Taxonomy" id="2762277"/>
    <lineage>
        <taxon>Bacteria</taxon>
        <taxon>Pseudomonadati</taxon>
        <taxon>Pseudomonadota</taxon>
        <taxon>Alphaproteobacteria</taxon>
        <taxon>Acetobacterales</taxon>
        <taxon>Acetobacteraceae</taxon>
        <taxon>Entomobacter</taxon>
    </lineage>
</organism>
<evidence type="ECO:0000259" key="2">
    <source>
        <dbReference type="Pfam" id="PF13403"/>
    </source>
</evidence>
<feature type="region of interest" description="Disordered" evidence="1">
    <location>
        <begin position="1"/>
        <end position="28"/>
    </location>
</feature>
<dbReference type="EMBL" id="CP060244">
    <property type="protein sequence ID" value="QNT78983.1"/>
    <property type="molecule type" value="Genomic_DNA"/>
</dbReference>
<dbReference type="InterPro" id="IPR036844">
    <property type="entry name" value="Hint_dom_sf"/>
</dbReference>
<dbReference type="InterPro" id="IPR028992">
    <property type="entry name" value="Hedgehog/Intein_dom"/>
</dbReference>
<feature type="domain" description="Hedgehog/Intein (Hint)" evidence="2">
    <location>
        <begin position="1243"/>
        <end position="1379"/>
    </location>
</feature>
<dbReference type="KEGG" id="ebla:JGUZn3_17660"/>
<evidence type="ECO:0000256" key="1">
    <source>
        <dbReference type="SAM" id="MobiDB-lite"/>
    </source>
</evidence>
<evidence type="ECO:0000313" key="4">
    <source>
        <dbReference type="Proteomes" id="UP000516349"/>
    </source>
</evidence>
<feature type="compositionally biased region" description="Low complexity" evidence="1">
    <location>
        <begin position="1"/>
        <end position="22"/>
    </location>
</feature>
<evidence type="ECO:0000313" key="3">
    <source>
        <dbReference type="EMBL" id="QNT78983.1"/>
    </source>
</evidence>
<dbReference type="Pfam" id="PF13403">
    <property type="entry name" value="Hint_2"/>
    <property type="match status" value="1"/>
</dbReference>
<reference evidence="3 4" key="1">
    <citation type="submission" date="2020-08" db="EMBL/GenBank/DDBJ databases">
        <title>Complete genome sequence of Entomobacter blattae G55GP.</title>
        <authorList>
            <person name="Poehlein A."/>
            <person name="Guzman J."/>
            <person name="Daniel R."/>
            <person name="Vilcinskas A."/>
        </authorList>
    </citation>
    <scope>NUCLEOTIDE SEQUENCE [LARGE SCALE GENOMIC DNA]</scope>
    <source>
        <strain evidence="3 4">G55GP</strain>
    </source>
</reference>
<dbReference type="SUPFAM" id="SSF51294">
    <property type="entry name" value="Hedgehog/intein (Hint) domain"/>
    <property type="match status" value="1"/>
</dbReference>
<keyword evidence="4" id="KW-1185">Reference proteome</keyword>
<protein>
    <submittedName>
        <fullName evidence="3">Hint domain protein</fullName>
    </submittedName>
</protein>
<accession>A0A7H1NT73</accession>
<dbReference type="Gene3D" id="2.170.16.10">
    <property type="entry name" value="Hedgehog/Intein (Hint) domain"/>
    <property type="match status" value="1"/>
</dbReference>
<dbReference type="RefSeq" id="WP_203413191.1">
    <property type="nucleotide sequence ID" value="NZ_CP060244.1"/>
</dbReference>
<name>A0A7H1NT73_9PROT</name>
<sequence length="1601" mass="165434">MSGTTSNTGTTSITSTGTTSTTNPFIDPSADMTKAGTLNYGAVNSQTGKDFTDAGDVLANALNIAISADASGNVNQAALDANINSNLINSYALSLLTGRGVGGITFAGGFNYQPLPSSFYIRINPGVVGSVPIMISGQGGKVDFNAGNGLANPTTGTGSIYIEGQVFQYGNNNGATTVNFNSGTTVIKHAFTLQGNVSFKNGSTLDFVGNPTDTTFKYSISLLNSPTAPDAVYTNGSGVSIPELLLTKGSTVNMETGSSIKTEPVNTTVNTANGVVTVPQYAVINVQSGNYDTKSTINLGGANIQGNVIVGLQNVVNFTGGVATINNASNILFTGTAPITLTDGTGFTTVGNGAVVVSGIYANRQGTGIPFLDPFKYKYTPETVTTSGNTTLGTMYVGFNPYYSSGLGNVDVGGGITGGILNIAGNVTSTGTIVVAGSADSGTFADPATGSNTSRSGYINLAANSVVTQKTGQGFAVYNQYGNFSAANSSQFGDLQVIDGTAILVGANIYHNIAVSGSGKFTQNGTGNSLNSAIFSGNSQSTLNNVTLSGSLNQQGSATTTVTTTGGGTNVIGSVNETGGTLNVTSSKVLADVNVFGGLLNFNQSSVVGNTAVTGGTVNALDNGDNFNTLSISQASADVPTVVNLGQIYNGTQTAAGPVISGQATVTSGTLNVGYLTNFGTLVENGADAKVVVNGDFQSTNAVQVQNGLLTFGQANLVVNPHFDVTGGTVDILSGTSLAGGLSATNAAGIGTTITLEKGDQINGLITAADGTLVNAVNGANFDNLSATGANTVVTLNGNNSVGTNLSAASGATVDVKSVFDDSNATTFVTAYNSNPSSLNTMGGVLGQGHIAINDGGILNLESNAILDTATVVDGRVVLNKNDFITNGLNISSSAGTASLQLNGTIYLGNSTLSGALGGTSTLTVSENSMLNGTLTIDKTVGTVGKAFTQNGNLTIQDNSNIAIGANATLTGNVLVQSGSVVNLADTATLKNSQLKIENAANLNLNGTSNHIATTVAVDNNSGLTLNNLTYLDAGSQINATAGSTVSLNSQLYMDRNSVINVNKSTLTIGQDGIRNVGGSADTTTSIKVQNEGHVVINSNSPIQPSINVAATGVVDLNYQPDDGSNFTATVNLIDDGTGLDSKGGGVGLLRLDGIPLKDVTVNTYIKGFGKNNGYTGAIDLSGIEKSTITQAVFTGNKITIKYHPAGSTDEYTINFTNVAGVNSQSGELSFLDDGQGGTIIQVCFVEGVRLATEDGLRPVEDIRSGQRIWATSGDGKRELKEVVWTGSARVEDARAGDNWPVRIKAGAISEGVPSADVVVTPEHSLYVEGHLIPARMLVNGKTIYEDRTMESYSYYHIETAQHSLVEAEGLLSESYLDTGNRSTFRREGNVVPFKKAHLEWGVDSVLPLTVDQATVEPIWQKLNDRALAEGVAVEMEKVEMVKDPDLKLVTDKGITIEAIRRKGQSLFFMLPSNTSEVRILSRSSAPRDVIGAFVDDRRKLGVQVDHAKLWYDNHDVELAGYLKLGTHYGWYDADSSDQGRWTNGNAVLPLDEGLQVNKTGGLLLELCITSAGPYLKRDDETRDFGYTPFVSDAKRRLKTA</sequence>